<evidence type="ECO:0000313" key="2">
    <source>
        <dbReference type="EMBL" id="GBP46648.1"/>
    </source>
</evidence>
<comment type="caution">
    <text evidence="2">The sequence shown here is derived from an EMBL/GenBank/DDBJ whole genome shotgun (WGS) entry which is preliminary data.</text>
</comment>
<sequence>MATENQGFCTVVPPTGTRRMHKQNWCRRSPREIDPKPDGYLFAPPAQFPSVCWMFCDLGNWDRGHVVSAIFRFQERATGKPEVRDRRPSVGAPDGAFGSAALGDTTSPFGKTLFHYKIFSESDLRFVHFVRQSIKHRNPQLWDGRDGSYRYSNLWKCRPRDRDTIPFPVPHAPKEHHSPENVQHILNFDGSQA</sequence>
<name>A0A4C1W5N5_EUMVA</name>
<reference evidence="2 3" key="1">
    <citation type="journal article" date="2019" name="Commun. Biol.">
        <title>The bagworm genome reveals a unique fibroin gene that provides high tensile strength.</title>
        <authorList>
            <person name="Kono N."/>
            <person name="Nakamura H."/>
            <person name="Ohtoshi R."/>
            <person name="Tomita M."/>
            <person name="Numata K."/>
            <person name="Arakawa K."/>
        </authorList>
    </citation>
    <scope>NUCLEOTIDE SEQUENCE [LARGE SCALE GENOMIC DNA]</scope>
</reference>
<keyword evidence="3" id="KW-1185">Reference proteome</keyword>
<evidence type="ECO:0000256" key="1">
    <source>
        <dbReference type="SAM" id="MobiDB-lite"/>
    </source>
</evidence>
<proteinExistence type="predicted"/>
<organism evidence="2 3">
    <name type="scientific">Eumeta variegata</name>
    <name type="common">Bagworm moth</name>
    <name type="synonym">Eumeta japonica</name>
    <dbReference type="NCBI Taxonomy" id="151549"/>
    <lineage>
        <taxon>Eukaryota</taxon>
        <taxon>Metazoa</taxon>
        <taxon>Ecdysozoa</taxon>
        <taxon>Arthropoda</taxon>
        <taxon>Hexapoda</taxon>
        <taxon>Insecta</taxon>
        <taxon>Pterygota</taxon>
        <taxon>Neoptera</taxon>
        <taxon>Endopterygota</taxon>
        <taxon>Lepidoptera</taxon>
        <taxon>Glossata</taxon>
        <taxon>Ditrysia</taxon>
        <taxon>Tineoidea</taxon>
        <taxon>Psychidae</taxon>
        <taxon>Oiketicinae</taxon>
        <taxon>Eumeta</taxon>
    </lineage>
</organism>
<dbReference type="AlphaFoldDB" id="A0A4C1W5N5"/>
<dbReference type="Proteomes" id="UP000299102">
    <property type="component" value="Unassembled WGS sequence"/>
</dbReference>
<feature type="region of interest" description="Disordered" evidence="1">
    <location>
        <begin position="171"/>
        <end position="193"/>
    </location>
</feature>
<dbReference type="EMBL" id="BGZK01000488">
    <property type="protein sequence ID" value="GBP46648.1"/>
    <property type="molecule type" value="Genomic_DNA"/>
</dbReference>
<evidence type="ECO:0000313" key="3">
    <source>
        <dbReference type="Proteomes" id="UP000299102"/>
    </source>
</evidence>
<protein>
    <submittedName>
        <fullName evidence="2">Uncharacterized protein</fullName>
    </submittedName>
</protein>
<accession>A0A4C1W5N5</accession>
<gene>
    <name evidence="2" type="ORF">EVAR_86900_1</name>
</gene>